<organism evidence="2 3">
    <name type="scientific">Amycolatopsis deserti</name>
    <dbReference type="NCBI Taxonomy" id="185696"/>
    <lineage>
        <taxon>Bacteria</taxon>
        <taxon>Bacillati</taxon>
        <taxon>Actinomycetota</taxon>
        <taxon>Actinomycetes</taxon>
        <taxon>Pseudonocardiales</taxon>
        <taxon>Pseudonocardiaceae</taxon>
        <taxon>Amycolatopsis</taxon>
    </lineage>
</organism>
<dbReference type="Proteomes" id="UP000605897">
    <property type="component" value="Unassembled WGS sequence"/>
</dbReference>
<name>A0ABQ3J9S3_9PSEU</name>
<feature type="region of interest" description="Disordered" evidence="1">
    <location>
        <begin position="135"/>
        <end position="173"/>
    </location>
</feature>
<keyword evidence="3" id="KW-1185">Reference proteome</keyword>
<dbReference type="RefSeq" id="WP_191247508.1">
    <property type="nucleotide sequence ID" value="NZ_BNAU01000007.1"/>
</dbReference>
<accession>A0ABQ3J9S3</accession>
<evidence type="ECO:0000313" key="3">
    <source>
        <dbReference type="Proteomes" id="UP000605897"/>
    </source>
</evidence>
<evidence type="ECO:0000256" key="1">
    <source>
        <dbReference type="SAM" id="MobiDB-lite"/>
    </source>
</evidence>
<reference evidence="3" key="1">
    <citation type="journal article" date="2019" name="Int. J. Syst. Evol. Microbiol.">
        <title>The Global Catalogue of Microorganisms (GCM) 10K type strain sequencing project: providing services to taxonomists for standard genome sequencing and annotation.</title>
        <authorList>
            <consortium name="The Broad Institute Genomics Platform"/>
            <consortium name="The Broad Institute Genome Sequencing Center for Infectious Disease"/>
            <person name="Wu L."/>
            <person name="Ma J."/>
        </authorList>
    </citation>
    <scope>NUCLEOTIDE SEQUENCE [LARGE SCALE GENOMIC DNA]</scope>
    <source>
        <strain evidence="3">CGMCC 4.7677</strain>
    </source>
</reference>
<protein>
    <submittedName>
        <fullName evidence="2">Uncharacterized protein</fullName>
    </submittedName>
</protein>
<evidence type="ECO:0000313" key="2">
    <source>
        <dbReference type="EMBL" id="GHF14048.1"/>
    </source>
</evidence>
<sequence length="173" mass="17424">MTGFGAVPDELRQTAGTIGDVVSGVAGVAFRAPAGDYGHAGVQAGWTDFLRQVEAQLKKLRAKAEEHGESLRVAAGVYQESDSDAGRSLAGIGELIGETGDPLGGMVGGGFAGARATGSSPAGGVAGLQATASGPVEPAGIMSPERSRELFPDIGGISSRLNPDPADLDERTY</sequence>
<dbReference type="EMBL" id="BNAU01000007">
    <property type="protein sequence ID" value="GHF14048.1"/>
    <property type="molecule type" value="Genomic_DNA"/>
</dbReference>
<comment type="caution">
    <text evidence="2">The sequence shown here is derived from an EMBL/GenBank/DDBJ whole genome shotgun (WGS) entry which is preliminary data.</text>
</comment>
<gene>
    <name evidence="2" type="ORF">GCM10017786_54670</name>
</gene>
<proteinExistence type="predicted"/>